<evidence type="ECO:0000256" key="6">
    <source>
        <dbReference type="ARBA" id="ARBA00025308"/>
    </source>
</evidence>
<dbReference type="Ensembl" id="ENSSTUT00000008017.1">
    <property type="protein sequence ID" value="ENSSTUP00000007554.1"/>
    <property type="gene ID" value="ENSSTUG00000003641.1"/>
</dbReference>
<dbReference type="InterPro" id="IPR008080">
    <property type="entry name" value="Parvalbumin"/>
</dbReference>
<dbReference type="Gene3D" id="1.10.238.10">
    <property type="entry name" value="EF-hand"/>
    <property type="match status" value="1"/>
</dbReference>
<feature type="binding site" evidence="7">
    <location>
        <position position="96"/>
    </location>
    <ligand>
        <name>Ca(2+)</name>
        <dbReference type="ChEBI" id="CHEBI:29108"/>
        <label>1</label>
    </ligand>
</feature>
<keyword evidence="3" id="KW-0677">Repeat</keyword>
<feature type="binding site" evidence="7">
    <location>
        <position position="126"/>
    </location>
    <ligand>
        <name>Ca(2+)</name>
        <dbReference type="ChEBI" id="CHEBI:29108"/>
        <label>1</label>
    </ligand>
</feature>
<evidence type="ECO:0000256" key="8">
    <source>
        <dbReference type="RuleBase" id="RU368048"/>
    </source>
</evidence>
<dbReference type="FunFam" id="1.10.238.10:FF:000060">
    <property type="entry name" value="Parvalbumin, thymic"/>
    <property type="match status" value="1"/>
</dbReference>
<dbReference type="GeneTree" id="ENSGT00940000163144"/>
<comment type="similarity">
    <text evidence="1 8">Belongs to the parvalbumin family.</text>
</comment>
<feature type="binding site" evidence="7">
    <location>
        <position position="91"/>
    </location>
    <ligand>
        <name>Ca(2+)</name>
        <dbReference type="ChEBI" id="CHEBI:29108"/>
        <label>2</label>
    </ligand>
</feature>
<keyword evidence="11" id="KW-1185">Reference proteome</keyword>
<evidence type="ECO:0000313" key="11">
    <source>
        <dbReference type="Proteomes" id="UP000472277"/>
    </source>
</evidence>
<dbReference type="InterPro" id="IPR011992">
    <property type="entry name" value="EF-hand-dom_pair"/>
</dbReference>
<dbReference type="InterPro" id="IPR002048">
    <property type="entry name" value="EF_hand_dom"/>
</dbReference>
<reference evidence="10" key="2">
    <citation type="submission" date="2025-09" db="UniProtKB">
        <authorList>
            <consortium name="Ensembl"/>
        </authorList>
    </citation>
    <scope>IDENTIFICATION</scope>
</reference>
<evidence type="ECO:0000256" key="4">
    <source>
        <dbReference type="ARBA" id="ARBA00022837"/>
    </source>
</evidence>
<name>A0A673W5T6_SALTR</name>
<evidence type="ECO:0000256" key="1">
    <source>
        <dbReference type="ARBA" id="ARBA00009753"/>
    </source>
</evidence>
<dbReference type="Pfam" id="PF13499">
    <property type="entry name" value="EF-hand_7"/>
    <property type="match status" value="1"/>
</dbReference>
<keyword evidence="2 7" id="KW-0479">Metal-binding</keyword>
<keyword evidence="5" id="KW-0514">Muscle protein</keyword>
<dbReference type="PROSITE" id="PS50222">
    <property type="entry name" value="EF_HAND_2"/>
    <property type="match status" value="1"/>
</dbReference>
<organism evidence="10 11">
    <name type="scientific">Salmo trutta</name>
    <name type="common">Brown trout</name>
    <dbReference type="NCBI Taxonomy" id="8032"/>
    <lineage>
        <taxon>Eukaryota</taxon>
        <taxon>Metazoa</taxon>
        <taxon>Chordata</taxon>
        <taxon>Craniata</taxon>
        <taxon>Vertebrata</taxon>
        <taxon>Euteleostomi</taxon>
        <taxon>Actinopterygii</taxon>
        <taxon>Neopterygii</taxon>
        <taxon>Teleostei</taxon>
        <taxon>Protacanthopterygii</taxon>
        <taxon>Salmoniformes</taxon>
        <taxon>Salmonidae</taxon>
        <taxon>Salmoninae</taxon>
        <taxon>Salmo</taxon>
    </lineage>
</organism>
<protein>
    <recommendedName>
        <fullName evidence="8">Parvalbumin</fullName>
    </recommendedName>
</protein>
<evidence type="ECO:0000313" key="10">
    <source>
        <dbReference type="Ensembl" id="ENSSTUP00000007554.1"/>
    </source>
</evidence>
<feature type="binding site" evidence="7">
    <location>
        <position position="89"/>
    </location>
    <ligand>
        <name>Ca(2+)</name>
        <dbReference type="ChEBI" id="CHEBI:29108"/>
        <label>1</label>
    </ligand>
</feature>
<dbReference type="PROSITE" id="PS00018">
    <property type="entry name" value="EF_HAND_1"/>
    <property type="match status" value="1"/>
</dbReference>
<feature type="binding site" evidence="7">
    <location>
        <position position="87"/>
    </location>
    <ligand>
        <name>Ca(2+)</name>
        <dbReference type="ChEBI" id="CHEBI:29108"/>
        <label>1</label>
    </ligand>
</feature>
<evidence type="ECO:0000256" key="5">
    <source>
        <dbReference type="ARBA" id="ARBA00023179"/>
    </source>
</evidence>
<feature type="binding site" evidence="7">
    <location>
        <position position="124"/>
    </location>
    <ligand>
        <name>Ca(2+)</name>
        <dbReference type="ChEBI" id="CHEBI:29108"/>
        <label>1</label>
    </ligand>
</feature>
<reference evidence="10" key="1">
    <citation type="submission" date="2025-08" db="UniProtKB">
        <authorList>
            <consortium name="Ensembl"/>
        </authorList>
    </citation>
    <scope>IDENTIFICATION</scope>
</reference>
<dbReference type="GO" id="GO:0005737">
    <property type="term" value="C:cytoplasm"/>
    <property type="evidence" value="ECO:0007669"/>
    <property type="project" value="TreeGrafter"/>
</dbReference>
<dbReference type="FunCoup" id="A0A673W5T6">
    <property type="interactions" value="4"/>
</dbReference>
<sequence length="148" mass="16306">MYLLLNIYDQDFKNVSLALFSYFLSLSISQNLKMAFKGMLKDEDIAAALKHCAAAESFNHKEFFAKVGLAGKSAEDLKKAFYFVDQDKSGFIEEDELKLFLQTFSAGARALTDKETKAFLAAGDVDGDGMIGVDGNKSLLHISIKLSN</sequence>
<proteinExistence type="inferred from homology"/>
<feature type="binding site" evidence="7">
    <location>
        <position position="128"/>
    </location>
    <ligand>
        <name>Ca(2+)</name>
        <dbReference type="ChEBI" id="CHEBI:29108"/>
        <label>1</label>
    </ligand>
</feature>
<feature type="domain" description="EF-hand" evidence="9">
    <location>
        <begin position="72"/>
        <end position="107"/>
    </location>
</feature>
<dbReference type="InterPro" id="IPR018247">
    <property type="entry name" value="EF_Hand_1_Ca_BS"/>
</dbReference>
<dbReference type="PANTHER" id="PTHR11653:SF12">
    <property type="entry name" value="PARVALBUMIN"/>
    <property type="match status" value="1"/>
</dbReference>
<evidence type="ECO:0000259" key="9">
    <source>
        <dbReference type="PROSITE" id="PS50222"/>
    </source>
</evidence>
<keyword evidence="4 7" id="KW-0106">Calcium</keyword>
<dbReference type="GO" id="GO:0005509">
    <property type="term" value="F:calcium ion binding"/>
    <property type="evidence" value="ECO:0007669"/>
    <property type="project" value="UniProtKB-UniRule"/>
</dbReference>
<dbReference type="PRINTS" id="PR01697">
    <property type="entry name" value="PARVALBUMIN"/>
</dbReference>
<evidence type="ECO:0000256" key="2">
    <source>
        <dbReference type="ARBA" id="ARBA00022723"/>
    </source>
</evidence>
<dbReference type="SMART" id="SM00054">
    <property type="entry name" value="EFh"/>
    <property type="match status" value="1"/>
</dbReference>
<dbReference type="Proteomes" id="UP000472277">
    <property type="component" value="Chromosome 18"/>
</dbReference>
<dbReference type="SUPFAM" id="SSF47473">
    <property type="entry name" value="EF-hand"/>
    <property type="match status" value="1"/>
</dbReference>
<dbReference type="InParanoid" id="A0A673W5T6"/>
<dbReference type="AlphaFoldDB" id="A0A673W5T6"/>
<comment type="function">
    <text evidence="6 8">In muscle, parvalbumin is thought to be involved in relaxation after contraction. It binds two calcium ions.</text>
</comment>
<feature type="binding site" evidence="7">
    <location>
        <position position="85"/>
    </location>
    <ligand>
        <name>Ca(2+)</name>
        <dbReference type="ChEBI" id="CHEBI:29108"/>
        <label>1</label>
    </ligand>
</feature>
<dbReference type="PANTHER" id="PTHR11653">
    <property type="entry name" value="PARVALBUMIN ALPHA"/>
    <property type="match status" value="1"/>
</dbReference>
<accession>A0A673W5T6</accession>
<gene>
    <name evidence="10" type="primary">LOC115152924</name>
</gene>
<evidence type="ECO:0000256" key="7">
    <source>
        <dbReference type="PIRSR" id="PIRSR608080-1"/>
    </source>
</evidence>
<evidence type="ECO:0000256" key="3">
    <source>
        <dbReference type="ARBA" id="ARBA00022737"/>
    </source>
</evidence>